<comment type="similarity">
    <text evidence="2 11 13">Belongs to the FKBP-type PPIase family. Tig subfamily.</text>
</comment>
<evidence type="ECO:0000256" key="8">
    <source>
        <dbReference type="ARBA" id="ARBA00023235"/>
    </source>
</evidence>
<evidence type="ECO:0000256" key="12">
    <source>
        <dbReference type="PROSITE-ProRule" id="PRU00277"/>
    </source>
</evidence>
<dbReference type="HAMAP" id="MF_00303">
    <property type="entry name" value="Trigger_factor_Tig"/>
    <property type="match status" value="1"/>
</dbReference>
<dbReference type="GO" id="GO:0015031">
    <property type="term" value="P:protein transport"/>
    <property type="evidence" value="ECO:0007669"/>
    <property type="project" value="UniProtKB-UniRule"/>
</dbReference>
<dbReference type="InterPro" id="IPR008881">
    <property type="entry name" value="Trigger_fac_ribosome-bd_bac"/>
</dbReference>
<evidence type="ECO:0000256" key="1">
    <source>
        <dbReference type="ARBA" id="ARBA00000971"/>
    </source>
</evidence>
<keyword evidence="7 11" id="KW-0143">Chaperone</keyword>
<evidence type="ECO:0000256" key="13">
    <source>
        <dbReference type="RuleBase" id="RU003914"/>
    </source>
</evidence>
<dbReference type="GO" id="GO:0043335">
    <property type="term" value="P:protein unfolding"/>
    <property type="evidence" value="ECO:0007669"/>
    <property type="project" value="TreeGrafter"/>
</dbReference>
<dbReference type="InterPro" id="IPR008880">
    <property type="entry name" value="Trigger_fac_C"/>
</dbReference>
<evidence type="ECO:0000256" key="7">
    <source>
        <dbReference type="ARBA" id="ARBA00023186"/>
    </source>
</evidence>
<evidence type="ECO:0000256" key="3">
    <source>
        <dbReference type="ARBA" id="ARBA00013194"/>
    </source>
</evidence>
<dbReference type="InterPro" id="IPR027304">
    <property type="entry name" value="Trigger_fact/SurA_dom_sf"/>
</dbReference>
<dbReference type="GO" id="GO:0044183">
    <property type="term" value="F:protein folding chaperone"/>
    <property type="evidence" value="ECO:0007669"/>
    <property type="project" value="TreeGrafter"/>
</dbReference>
<dbReference type="GO" id="GO:0043022">
    <property type="term" value="F:ribosome binding"/>
    <property type="evidence" value="ECO:0007669"/>
    <property type="project" value="TreeGrafter"/>
</dbReference>
<dbReference type="Gene3D" id="3.30.70.1050">
    <property type="entry name" value="Trigger factor ribosome-binding domain"/>
    <property type="match status" value="1"/>
</dbReference>
<dbReference type="EC" id="5.2.1.8" evidence="3 11"/>
<keyword evidence="5 11" id="KW-0132">Cell division</keyword>
<dbReference type="FunFam" id="3.10.50.40:FF:000001">
    <property type="entry name" value="Trigger factor"/>
    <property type="match status" value="1"/>
</dbReference>
<comment type="domain">
    <text evidence="11">Consists of 3 domains; the N-terminus binds the ribosome, the middle domain has PPIase activity, while the C-terminus has intrinsic chaperone activity on its own.</text>
</comment>
<comment type="function">
    <text evidence="11">Involved in protein export. Acts as a chaperone by maintaining the newly synthesized protein in an open conformation. Functions as a peptidyl-prolyl cis-trans isomerase.</text>
</comment>
<keyword evidence="9 11" id="KW-0131">Cell cycle</keyword>
<dbReference type="GO" id="GO:0005737">
    <property type="term" value="C:cytoplasm"/>
    <property type="evidence" value="ECO:0007669"/>
    <property type="project" value="UniProtKB-SubCell"/>
</dbReference>
<evidence type="ECO:0000313" key="15">
    <source>
        <dbReference type="EMBL" id="WLD56700.1"/>
    </source>
</evidence>
<comment type="subcellular location">
    <subcellularLocation>
        <location evidence="11">Cytoplasm</location>
    </subcellularLocation>
    <text evidence="11">About half TF is bound to the ribosome near the polypeptide exit tunnel while the other half is free in the cytoplasm.</text>
</comment>
<proteinExistence type="inferred from homology"/>
<dbReference type="InterPro" id="IPR036611">
    <property type="entry name" value="Trigger_fac_ribosome-bd_sf"/>
</dbReference>
<evidence type="ECO:0000256" key="10">
    <source>
        <dbReference type="ARBA" id="ARBA00029986"/>
    </source>
</evidence>
<dbReference type="Pfam" id="PF05697">
    <property type="entry name" value="Trigger_N"/>
    <property type="match status" value="1"/>
</dbReference>
<sequence>MQVTVETTSGLERRMVINVPADKVNSEVDKRVKDTARRVRLDGFRPGKVPVSVVRQRFGQGIRAEVLQDVVRDSYVAALDKESITPAGYPRFEDVKDEDGGNIEFTAVFEVFPEVELGDLSKVSVEVADVDVSDANIDQMIDTLRKQRSEYKAVKRKSVKEDKLKIDFVGKVDGEVFEGGSATDQELVLGSGSMIPGFEEGIIGMKAGEEKTIEVTFPEKYGNNDLAGKAATFDITVHEVLKPELPELNEEFIKELGARETTVEAFRAEVKENMEREARQALRGKTKNDVIDQLLELVSFDVPAAMVDQEVDRLRQEAVQQFGGQAKIDASQLPKELFQDQATRRVKTGLIFSKVAEQHELKAEDAAVRKYIEEIAGVYQDPQSVIDYYYNNREQLNQVQAAVMEESVVAVVLKDAKVTNTTVDYYAAVKRED</sequence>
<reference evidence="15" key="1">
    <citation type="submission" date="2022-07" db="EMBL/GenBank/DDBJ databases">
        <title>Complete genome sequence of Salinispirillum sp. LH10-3-1 capable of multiple carbohydrate inversion isolated from a soda lake.</title>
        <authorList>
            <person name="Liu J."/>
            <person name="Zhai Y."/>
            <person name="Zhang H."/>
            <person name="Yang H."/>
            <person name="Qu J."/>
            <person name="Li J."/>
        </authorList>
    </citation>
    <scope>NUCLEOTIDE SEQUENCE</scope>
    <source>
        <strain evidence="15">LH 10-3-1</strain>
    </source>
</reference>
<dbReference type="Gene3D" id="3.10.50.40">
    <property type="match status" value="1"/>
</dbReference>
<comment type="catalytic activity">
    <reaction evidence="1 11 12">
        <text>[protein]-peptidylproline (omega=180) = [protein]-peptidylproline (omega=0)</text>
        <dbReference type="Rhea" id="RHEA:16237"/>
        <dbReference type="Rhea" id="RHEA-COMP:10747"/>
        <dbReference type="Rhea" id="RHEA-COMP:10748"/>
        <dbReference type="ChEBI" id="CHEBI:83833"/>
        <dbReference type="ChEBI" id="CHEBI:83834"/>
        <dbReference type="EC" id="5.2.1.8"/>
    </reaction>
</comment>
<dbReference type="PANTHER" id="PTHR30560">
    <property type="entry name" value="TRIGGER FACTOR CHAPERONE AND PEPTIDYL-PROLYL CIS/TRANS ISOMERASE"/>
    <property type="match status" value="1"/>
</dbReference>
<dbReference type="InterPro" id="IPR005215">
    <property type="entry name" value="Trig_fac"/>
</dbReference>
<feature type="domain" description="PPIase FKBP-type" evidence="14">
    <location>
        <begin position="161"/>
        <end position="249"/>
    </location>
</feature>
<keyword evidence="11" id="KW-0963">Cytoplasm</keyword>
<dbReference type="PIRSF" id="PIRSF003095">
    <property type="entry name" value="Trigger_factor"/>
    <property type="match status" value="1"/>
</dbReference>
<gene>
    <name evidence="11 15" type="primary">tig</name>
    <name evidence="15" type="ORF">NFC81_08100</name>
</gene>
<dbReference type="InterPro" id="IPR046357">
    <property type="entry name" value="PPIase_dom_sf"/>
</dbReference>
<dbReference type="EMBL" id="CP101717">
    <property type="protein sequence ID" value="WLD56700.1"/>
    <property type="molecule type" value="Genomic_DNA"/>
</dbReference>
<evidence type="ECO:0000256" key="6">
    <source>
        <dbReference type="ARBA" id="ARBA00023110"/>
    </source>
</evidence>
<evidence type="ECO:0000256" key="5">
    <source>
        <dbReference type="ARBA" id="ARBA00022618"/>
    </source>
</evidence>
<evidence type="ECO:0000256" key="9">
    <source>
        <dbReference type="ARBA" id="ARBA00023306"/>
    </source>
</evidence>
<dbReference type="PROSITE" id="PS50059">
    <property type="entry name" value="FKBP_PPIASE"/>
    <property type="match status" value="1"/>
</dbReference>
<dbReference type="SUPFAM" id="SSF102735">
    <property type="entry name" value="Trigger factor ribosome-binding domain"/>
    <property type="match status" value="1"/>
</dbReference>
<dbReference type="GO" id="GO:0051083">
    <property type="term" value="P:'de novo' cotranslational protein folding"/>
    <property type="evidence" value="ECO:0007669"/>
    <property type="project" value="TreeGrafter"/>
</dbReference>
<accession>A0AB38YCV1</accession>
<keyword evidence="6 11" id="KW-0697">Rotamase</keyword>
<dbReference type="Gene3D" id="1.10.3120.10">
    <property type="entry name" value="Trigger factor, C-terminal domain"/>
    <property type="match status" value="1"/>
</dbReference>
<evidence type="ECO:0000256" key="4">
    <source>
        <dbReference type="ARBA" id="ARBA00016902"/>
    </source>
</evidence>
<keyword evidence="8 11" id="KW-0413">Isomerase</keyword>
<dbReference type="AlphaFoldDB" id="A0AB38YCV1"/>
<dbReference type="InterPro" id="IPR037041">
    <property type="entry name" value="Trigger_fac_C_sf"/>
</dbReference>
<evidence type="ECO:0000256" key="2">
    <source>
        <dbReference type="ARBA" id="ARBA00005464"/>
    </source>
</evidence>
<dbReference type="PANTHER" id="PTHR30560:SF3">
    <property type="entry name" value="TRIGGER FACTOR-LIKE PROTEIN TIG, CHLOROPLASTIC"/>
    <property type="match status" value="1"/>
</dbReference>
<dbReference type="InterPro" id="IPR001179">
    <property type="entry name" value="PPIase_FKBP_dom"/>
</dbReference>
<evidence type="ECO:0000259" key="14">
    <source>
        <dbReference type="PROSITE" id="PS50059"/>
    </source>
</evidence>
<dbReference type="RefSeq" id="WP_304993984.1">
    <property type="nucleotide sequence ID" value="NZ_CP101717.1"/>
</dbReference>
<name>A0AB38YCV1_9GAMM</name>
<dbReference type="GO" id="GO:0003755">
    <property type="term" value="F:peptidyl-prolyl cis-trans isomerase activity"/>
    <property type="evidence" value="ECO:0007669"/>
    <property type="project" value="UniProtKB-UniRule"/>
</dbReference>
<protein>
    <recommendedName>
        <fullName evidence="4 11">Trigger factor</fullName>
        <shortName evidence="11">TF</shortName>
        <ecNumber evidence="3 11">5.2.1.8</ecNumber>
    </recommendedName>
    <alternativeName>
        <fullName evidence="10 11">PPIase</fullName>
    </alternativeName>
</protein>
<dbReference type="NCBIfam" id="TIGR00115">
    <property type="entry name" value="tig"/>
    <property type="match status" value="1"/>
</dbReference>
<dbReference type="SUPFAM" id="SSF109998">
    <property type="entry name" value="Triger factor/SurA peptide-binding domain-like"/>
    <property type="match status" value="1"/>
</dbReference>
<dbReference type="Pfam" id="PF00254">
    <property type="entry name" value="FKBP_C"/>
    <property type="match status" value="1"/>
</dbReference>
<evidence type="ECO:0000256" key="11">
    <source>
        <dbReference type="HAMAP-Rule" id="MF_00303"/>
    </source>
</evidence>
<dbReference type="GO" id="GO:0051301">
    <property type="term" value="P:cell division"/>
    <property type="evidence" value="ECO:0007669"/>
    <property type="project" value="UniProtKB-KW"/>
</dbReference>
<dbReference type="Pfam" id="PF05698">
    <property type="entry name" value="Trigger_C"/>
    <property type="match status" value="1"/>
</dbReference>
<organism evidence="15">
    <name type="scientific">Salinispirillum sp. LH 10-3-1</name>
    <dbReference type="NCBI Taxonomy" id="2952525"/>
    <lineage>
        <taxon>Bacteria</taxon>
        <taxon>Pseudomonadati</taxon>
        <taxon>Pseudomonadota</taxon>
        <taxon>Gammaproteobacteria</taxon>
        <taxon>Oceanospirillales</taxon>
        <taxon>Saccharospirillaceae</taxon>
        <taxon>Salinispirillum</taxon>
    </lineage>
</organism>
<dbReference type="SUPFAM" id="SSF54534">
    <property type="entry name" value="FKBP-like"/>
    <property type="match status" value="1"/>
</dbReference>